<dbReference type="Proteomes" id="UP000648482">
    <property type="component" value="Unassembled WGS sequence"/>
</dbReference>
<evidence type="ECO:0000256" key="1">
    <source>
        <dbReference type="SAM" id="Phobius"/>
    </source>
</evidence>
<keyword evidence="1" id="KW-0812">Transmembrane</keyword>
<proteinExistence type="predicted"/>
<organism evidence="2 3">
    <name type="scientific">Pseudoalteromonas aliena SW19</name>
    <dbReference type="NCBI Taxonomy" id="1314866"/>
    <lineage>
        <taxon>Bacteria</taxon>
        <taxon>Pseudomonadati</taxon>
        <taxon>Pseudomonadota</taxon>
        <taxon>Gammaproteobacteria</taxon>
        <taxon>Alteromonadales</taxon>
        <taxon>Pseudoalteromonadaceae</taxon>
        <taxon>Pseudoalteromonas</taxon>
    </lineage>
</organism>
<accession>A0ABR9E0U3</accession>
<sequence length="57" mass="6717">MLSILLKFKQTAMLLRKTISIAALFAHLSYIFMVTMCYFQDLSVFSYRYFEVVDGNH</sequence>
<reference evidence="2 3" key="1">
    <citation type="submission" date="2015-06" db="EMBL/GenBank/DDBJ databases">
        <title>Genome sequence of Pseudoalteromonas aliena.</title>
        <authorList>
            <person name="Xie B.-B."/>
            <person name="Rong J.-C."/>
            <person name="Qin Q.-L."/>
            <person name="Zhang Y.-Z."/>
        </authorList>
    </citation>
    <scope>NUCLEOTIDE SEQUENCE [LARGE SCALE GENOMIC DNA]</scope>
    <source>
        <strain evidence="2 3">SW19</strain>
    </source>
</reference>
<evidence type="ECO:0000313" key="3">
    <source>
        <dbReference type="Proteomes" id="UP000648482"/>
    </source>
</evidence>
<evidence type="ECO:0000313" key="2">
    <source>
        <dbReference type="EMBL" id="MBE0359471.1"/>
    </source>
</evidence>
<keyword evidence="3" id="KW-1185">Reference proteome</keyword>
<keyword evidence="1" id="KW-1133">Transmembrane helix</keyword>
<dbReference type="EMBL" id="AQGU01000025">
    <property type="protein sequence ID" value="MBE0359471.1"/>
    <property type="molecule type" value="Genomic_DNA"/>
</dbReference>
<gene>
    <name evidence="2" type="ORF">PALI_a0735</name>
</gene>
<keyword evidence="1" id="KW-0472">Membrane</keyword>
<name>A0ABR9E0U3_9GAMM</name>
<feature type="transmembrane region" description="Helical" evidence="1">
    <location>
        <begin position="20"/>
        <end position="39"/>
    </location>
</feature>
<comment type="caution">
    <text evidence="2">The sequence shown here is derived from an EMBL/GenBank/DDBJ whole genome shotgun (WGS) entry which is preliminary data.</text>
</comment>
<protein>
    <submittedName>
        <fullName evidence="2">Uncharacterized protein</fullName>
    </submittedName>
</protein>